<sequence>MPFDVPKLADLRRLNRDHIAAFLPGADASVPNSVLRVLSDADAGLATLVFLYLSWLSGQLLPDTAESEWLDRHGRIWLGGRKTPTFAGGLVSFTGTEGTIVPEATRLASGSVEYETLDPITLGPGPTQAPVRALTAGTVGNRDVGATLNLYEPPPLIDGQALVVAMTGGTDAEADDDLRARVLARIRMPPMGGAAHDYVQWALEIPGVTRAWCSPLEMGMGTVTVRFMMDELRAGTGGFPTADDIAYVAEQLDAVRPVAVKDFFVLSPVPEPVDFTLDSLNPDTSAIRAAITANVAAMLRERARPAFSLNGISQGAQTIYSEWVSAAIYATPGVDNFDLDMADHVMPSPGHMAVPGTITWPA</sequence>
<comment type="caution">
    <text evidence="5">The sequence shown here is derived from an EMBL/GenBank/DDBJ whole genome shotgun (WGS) entry which is preliminary data.</text>
</comment>
<protein>
    <submittedName>
        <fullName evidence="5">Tail protein</fullName>
    </submittedName>
</protein>
<evidence type="ECO:0000256" key="1">
    <source>
        <dbReference type="ARBA" id="ARBA00038087"/>
    </source>
</evidence>
<dbReference type="Proteomes" id="UP000637002">
    <property type="component" value="Unassembled WGS sequence"/>
</dbReference>
<dbReference type="Pfam" id="PF04865">
    <property type="entry name" value="Baseplate_J"/>
    <property type="match status" value="1"/>
</dbReference>
<feature type="domain" description="Baseplate protein J-like barrel" evidence="2">
    <location>
        <begin position="91"/>
        <end position="169"/>
    </location>
</feature>
<gene>
    <name evidence="5" type="ORF">GCM10010994_55110</name>
</gene>
<accession>A0A916XNL4</accession>
<comment type="similarity">
    <text evidence="1">Belongs to the Mu gp47/PBSX XkdT family.</text>
</comment>
<reference evidence="5" key="1">
    <citation type="journal article" date="2014" name="Int. J. Syst. Evol. Microbiol.">
        <title>Complete genome sequence of Corynebacterium casei LMG S-19264T (=DSM 44701T), isolated from a smear-ripened cheese.</title>
        <authorList>
            <consortium name="US DOE Joint Genome Institute (JGI-PGF)"/>
            <person name="Walter F."/>
            <person name="Albersmeier A."/>
            <person name="Kalinowski J."/>
            <person name="Ruckert C."/>
        </authorList>
    </citation>
    <scope>NUCLEOTIDE SEQUENCE</scope>
    <source>
        <strain evidence="5">CGMCC 1.12919</strain>
    </source>
</reference>
<evidence type="ECO:0000259" key="2">
    <source>
        <dbReference type="Pfam" id="PF04865"/>
    </source>
</evidence>
<evidence type="ECO:0000259" key="3">
    <source>
        <dbReference type="Pfam" id="PF26078"/>
    </source>
</evidence>
<evidence type="ECO:0000259" key="4">
    <source>
        <dbReference type="Pfam" id="PF26079"/>
    </source>
</evidence>
<evidence type="ECO:0000313" key="5">
    <source>
        <dbReference type="EMBL" id="GGC90255.1"/>
    </source>
</evidence>
<feature type="domain" description="Baseplate J-like central" evidence="3">
    <location>
        <begin position="191"/>
        <end position="260"/>
    </location>
</feature>
<evidence type="ECO:0000313" key="6">
    <source>
        <dbReference type="Proteomes" id="UP000637002"/>
    </source>
</evidence>
<reference evidence="5" key="2">
    <citation type="submission" date="2020-09" db="EMBL/GenBank/DDBJ databases">
        <authorList>
            <person name="Sun Q."/>
            <person name="Zhou Y."/>
        </authorList>
    </citation>
    <scope>NUCLEOTIDE SEQUENCE</scope>
    <source>
        <strain evidence="5">CGMCC 1.12919</strain>
    </source>
</reference>
<organism evidence="5 6">
    <name type="scientific">Chelatococcus reniformis</name>
    <dbReference type="NCBI Taxonomy" id="1494448"/>
    <lineage>
        <taxon>Bacteria</taxon>
        <taxon>Pseudomonadati</taxon>
        <taxon>Pseudomonadota</taxon>
        <taxon>Alphaproteobacteria</taxon>
        <taxon>Hyphomicrobiales</taxon>
        <taxon>Chelatococcaceae</taxon>
        <taxon>Chelatococcus</taxon>
    </lineage>
</organism>
<dbReference type="InterPro" id="IPR058531">
    <property type="entry name" value="Baseplate_J_M"/>
</dbReference>
<dbReference type="InterPro" id="IPR052399">
    <property type="entry name" value="Phage_Baseplate_Assmbl_Protein"/>
</dbReference>
<proteinExistence type="inferred from homology"/>
<dbReference type="Pfam" id="PF26078">
    <property type="entry name" value="Baseplate_J_M"/>
    <property type="match status" value="1"/>
</dbReference>
<dbReference type="Pfam" id="PF26079">
    <property type="entry name" value="Baseplate_J_C"/>
    <property type="match status" value="1"/>
</dbReference>
<dbReference type="EMBL" id="BMGG01000011">
    <property type="protein sequence ID" value="GGC90255.1"/>
    <property type="molecule type" value="Genomic_DNA"/>
</dbReference>
<dbReference type="InterPro" id="IPR006949">
    <property type="entry name" value="Barrel_Baseplate_J-like"/>
</dbReference>
<dbReference type="InterPro" id="IPR058530">
    <property type="entry name" value="Baseplate_J-like_C"/>
</dbReference>
<feature type="domain" description="Baseplate J-like C-terminal" evidence="4">
    <location>
        <begin position="278"/>
        <end position="360"/>
    </location>
</feature>
<keyword evidence="6" id="KW-1185">Reference proteome</keyword>
<dbReference type="PANTHER" id="PTHR37829:SF3">
    <property type="entry name" value="PROTEIN JAYE-RELATED"/>
    <property type="match status" value="1"/>
</dbReference>
<dbReference type="PANTHER" id="PTHR37829">
    <property type="entry name" value="PHAGE-LIKE ELEMENT PBSX PROTEIN XKDT"/>
    <property type="match status" value="1"/>
</dbReference>
<name>A0A916XNL4_9HYPH</name>
<dbReference type="RefSeq" id="WP_188612379.1">
    <property type="nucleotide sequence ID" value="NZ_BMGG01000011.1"/>
</dbReference>
<dbReference type="AlphaFoldDB" id="A0A916XNL4"/>